<dbReference type="PANTHER" id="PTHR31200">
    <property type="entry name" value="INO80 COMPLEX SUBUNIT C"/>
    <property type="match status" value="1"/>
</dbReference>
<dbReference type="InterPro" id="IPR029525">
    <property type="entry name" value="INO80C/Ies6"/>
</dbReference>
<evidence type="ECO:0000256" key="3">
    <source>
        <dbReference type="ARBA" id="ARBA00023163"/>
    </source>
</evidence>
<accession>A0ABD0L6J9</accession>
<dbReference type="Proteomes" id="UP001519460">
    <property type="component" value="Unassembled WGS sequence"/>
</dbReference>
<feature type="domain" description="Vps72/YL1 C-terminal" evidence="6">
    <location>
        <begin position="141"/>
        <end position="170"/>
    </location>
</feature>
<dbReference type="SMART" id="SM00993">
    <property type="entry name" value="YL1_C"/>
    <property type="match status" value="1"/>
</dbReference>
<organism evidence="7 8">
    <name type="scientific">Batillaria attramentaria</name>
    <dbReference type="NCBI Taxonomy" id="370345"/>
    <lineage>
        <taxon>Eukaryota</taxon>
        <taxon>Metazoa</taxon>
        <taxon>Spiralia</taxon>
        <taxon>Lophotrochozoa</taxon>
        <taxon>Mollusca</taxon>
        <taxon>Gastropoda</taxon>
        <taxon>Caenogastropoda</taxon>
        <taxon>Sorbeoconcha</taxon>
        <taxon>Cerithioidea</taxon>
        <taxon>Batillariidae</taxon>
        <taxon>Batillaria</taxon>
    </lineage>
</organism>
<keyword evidence="8" id="KW-1185">Reference proteome</keyword>
<keyword evidence="3" id="KW-0804">Transcription</keyword>
<feature type="compositionally biased region" description="Low complexity" evidence="5">
    <location>
        <begin position="29"/>
        <end position="42"/>
    </location>
</feature>
<evidence type="ECO:0000256" key="1">
    <source>
        <dbReference type="ARBA" id="ARBA00004123"/>
    </source>
</evidence>
<comment type="caution">
    <text evidence="7">The sequence shown here is derived from an EMBL/GenBank/DDBJ whole genome shotgun (WGS) entry which is preliminary data.</text>
</comment>
<evidence type="ECO:0000313" key="7">
    <source>
        <dbReference type="EMBL" id="KAK7494992.1"/>
    </source>
</evidence>
<feature type="region of interest" description="Disordered" evidence="5">
    <location>
        <begin position="56"/>
        <end position="76"/>
    </location>
</feature>
<comment type="subcellular location">
    <subcellularLocation>
        <location evidence="1">Nucleus</location>
    </subcellularLocation>
</comment>
<dbReference type="PANTHER" id="PTHR31200:SF1">
    <property type="entry name" value="INO80 COMPLEX SUBUNIT C"/>
    <property type="match status" value="1"/>
</dbReference>
<dbReference type="InterPro" id="IPR013272">
    <property type="entry name" value="Vps72/YL1_C"/>
</dbReference>
<dbReference type="GO" id="GO:0005634">
    <property type="term" value="C:nucleus"/>
    <property type="evidence" value="ECO:0007669"/>
    <property type="project" value="UniProtKB-SubCell"/>
</dbReference>
<dbReference type="EMBL" id="JACVVK020000079">
    <property type="protein sequence ID" value="KAK7494992.1"/>
    <property type="molecule type" value="Genomic_DNA"/>
</dbReference>
<protein>
    <recommendedName>
        <fullName evidence="6">Vps72/YL1 C-terminal domain-containing protein</fullName>
    </recommendedName>
</protein>
<evidence type="ECO:0000256" key="5">
    <source>
        <dbReference type="SAM" id="MobiDB-lite"/>
    </source>
</evidence>
<dbReference type="Pfam" id="PF08265">
    <property type="entry name" value="YL1_C"/>
    <property type="match status" value="1"/>
</dbReference>
<proteinExistence type="predicted"/>
<keyword evidence="2" id="KW-0805">Transcription regulation</keyword>
<evidence type="ECO:0000259" key="6">
    <source>
        <dbReference type="SMART" id="SM00993"/>
    </source>
</evidence>
<evidence type="ECO:0000256" key="4">
    <source>
        <dbReference type="ARBA" id="ARBA00023242"/>
    </source>
</evidence>
<sequence length="192" mass="20574">MATVRKSSRVRVPTAIAMSPAKKRRSTGPTTPAPTTTAAAVPAVTVTTAETVPAEIFPGSNEDSNTTIGETADDTTGDKTSAVFKDPNFVHSSIGAAGSKRTRVWKNLKQIVATERSLPWQRTDVTYSSLDAPPSFKPARKYSDLSGLSSKYTDPQTKIRFANAEEFTRARMLPSDLVTGYLALRKASGPVP</sequence>
<name>A0ABD0L6J9_9CAEN</name>
<evidence type="ECO:0000256" key="2">
    <source>
        <dbReference type="ARBA" id="ARBA00023015"/>
    </source>
</evidence>
<feature type="region of interest" description="Disordered" evidence="5">
    <location>
        <begin position="1"/>
        <end position="42"/>
    </location>
</feature>
<keyword evidence="4" id="KW-0539">Nucleus</keyword>
<gene>
    <name evidence="7" type="ORF">BaRGS_00013871</name>
</gene>
<dbReference type="AlphaFoldDB" id="A0ABD0L6J9"/>
<evidence type="ECO:0000313" key="8">
    <source>
        <dbReference type="Proteomes" id="UP001519460"/>
    </source>
</evidence>
<reference evidence="7 8" key="1">
    <citation type="journal article" date="2023" name="Sci. Data">
        <title>Genome assembly of the Korean intertidal mud-creeper Batillaria attramentaria.</title>
        <authorList>
            <person name="Patra A.K."/>
            <person name="Ho P.T."/>
            <person name="Jun S."/>
            <person name="Lee S.J."/>
            <person name="Kim Y."/>
            <person name="Won Y.J."/>
        </authorList>
    </citation>
    <scope>NUCLEOTIDE SEQUENCE [LARGE SCALE GENOMIC DNA]</scope>
    <source>
        <strain evidence="7">Wonlab-2016</strain>
    </source>
</reference>